<keyword evidence="2" id="KW-0812">Transmembrane</keyword>
<feature type="transmembrane region" description="Helical" evidence="2">
    <location>
        <begin position="140"/>
        <end position="166"/>
    </location>
</feature>
<organism evidence="3 4">
    <name type="scientific">Armillaria luteobubalina</name>
    <dbReference type="NCBI Taxonomy" id="153913"/>
    <lineage>
        <taxon>Eukaryota</taxon>
        <taxon>Fungi</taxon>
        <taxon>Dikarya</taxon>
        <taxon>Basidiomycota</taxon>
        <taxon>Agaricomycotina</taxon>
        <taxon>Agaricomycetes</taxon>
        <taxon>Agaricomycetidae</taxon>
        <taxon>Agaricales</taxon>
        <taxon>Marasmiineae</taxon>
        <taxon>Physalacriaceae</taxon>
        <taxon>Armillaria</taxon>
    </lineage>
</organism>
<feature type="transmembrane region" description="Helical" evidence="2">
    <location>
        <begin position="304"/>
        <end position="325"/>
    </location>
</feature>
<evidence type="ECO:0000256" key="2">
    <source>
        <dbReference type="SAM" id="Phobius"/>
    </source>
</evidence>
<proteinExistence type="predicted"/>
<protein>
    <submittedName>
        <fullName evidence="3">Uncharacterized protein</fullName>
    </submittedName>
</protein>
<evidence type="ECO:0000313" key="4">
    <source>
        <dbReference type="Proteomes" id="UP001175228"/>
    </source>
</evidence>
<keyword evidence="4" id="KW-1185">Reference proteome</keyword>
<feature type="compositionally biased region" description="Basic and acidic residues" evidence="1">
    <location>
        <begin position="412"/>
        <end position="432"/>
    </location>
</feature>
<evidence type="ECO:0000313" key="3">
    <source>
        <dbReference type="EMBL" id="KAK0502756.1"/>
    </source>
</evidence>
<comment type="caution">
    <text evidence="3">The sequence shown here is derived from an EMBL/GenBank/DDBJ whole genome shotgun (WGS) entry which is preliminary data.</text>
</comment>
<feature type="compositionally biased region" description="Basic and acidic residues" evidence="1">
    <location>
        <begin position="393"/>
        <end position="405"/>
    </location>
</feature>
<name>A0AA39QI16_9AGAR</name>
<evidence type="ECO:0000256" key="1">
    <source>
        <dbReference type="SAM" id="MobiDB-lite"/>
    </source>
</evidence>
<keyword evidence="2" id="KW-1133">Transmembrane helix</keyword>
<dbReference type="AlphaFoldDB" id="A0AA39QI16"/>
<dbReference type="EMBL" id="JAUEPU010000004">
    <property type="protein sequence ID" value="KAK0502756.1"/>
    <property type="molecule type" value="Genomic_DNA"/>
</dbReference>
<feature type="transmembrane region" description="Helical" evidence="2">
    <location>
        <begin position="259"/>
        <end position="281"/>
    </location>
</feature>
<keyword evidence="2" id="KW-0472">Membrane</keyword>
<feature type="transmembrane region" description="Helical" evidence="2">
    <location>
        <begin position="186"/>
        <end position="208"/>
    </location>
</feature>
<reference evidence="3" key="1">
    <citation type="submission" date="2023-06" db="EMBL/GenBank/DDBJ databases">
        <authorList>
            <consortium name="Lawrence Berkeley National Laboratory"/>
            <person name="Ahrendt S."/>
            <person name="Sahu N."/>
            <person name="Indic B."/>
            <person name="Wong-Bajracharya J."/>
            <person name="Merenyi Z."/>
            <person name="Ke H.-M."/>
            <person name="Monk M."/>
            <person name="Kocsube S."/>
            <person name="Drula E."/>
            <person name="Lipzen A."/>
            <person name="Balint B."/>
            <person name="Henrissat B."/>
            <person name="Andreopoulos B."/>
            <person name="Martin F.M."/>
            <person name="Harder C.B."/>
            <person name="Rigling D."/>
            <person name="Ford K.L."/>
            <person name="Foster G.D."/>
            <person name="Pangilinan J."/>
            <person name="Papanicolaou A."/>
            <person name="Barry K."/>
            <person name="LaButti K."/>
            <person name="Viragh M."/>
            <person name="Koriabine M."/>
            <person name="Yan M."/>
            <person name="Riley R."/>
            <person name="Champramary S."/>
            <person name="Plett K.L."/>
            <person name="Tsai I.J."/>
            <person name="Slot J."/>
            <person name="Sipos G."/>
            <person name="Plett J."/>
            <person name="Nagy L.G."/>
            <person name="Grigoriev I.V."/>
        </authorList>
    </citation>
    <scope>NUCLEOTIDE SEQUENCE</scope>
    <source>
        <strain evidence="3">HWK02</strain>
    </source>
</reference>
<gene>
    <name evidence="3" type="ORF">EDD18DRAFT_1134972</name>
</gene>
<feature type="transmembrane region" description="Helical" evidence="2">
    <location>
        <begin position="220"/>
        <end position="239"/>
    </location>
</feature>
<feature type="region of interest" description="Disordered" evidence="1">
    <location>
        <begin position="377"/>
        <end position="432"/>
    </location>
</feature>
<sequence length="432" mass="48475">MAQSVISHNIYIHRTILLHHDTDDRFRFIRQVTSMNVPHRWGICTCSINFLAMDYWRWNFACFKCLRLFGGQSSRTSYKLLADIPNLSDEDKALAFYALEVYLNQTLLSAFLQGIFTGIVAFTVWNIFSGQRSVSRSAMALVIVTLCTLTGVSCALYWTYTVYSFIHHGQNFWAVTMAFDTRSDMAVLVRVGLGIVGCISTVIADSAMVWRCWIVWGGRWIVILLPLIFMITGLAFKILQIRTTVQGTVPAVSYETCTTIYISLILATTLLCTLLIVYRILSIEWAKPKPAGTRKYSLGAYRNVIEIIVESAALYSIMLIVYIIFTFQDEVGSEYLDPISEFIRGVAPTLLVGRVAAGHSRPDDSWKGSVISSLRFGTGRRTQPSTETSAEEDLTRSGDSIHDVEAQAPAGRLDEEKVTRANEPEPAYDKDV</sequence>
<feature type="transmembrane region" description="Helical" evidence="2">
    <location>
        <begin position="107"/>
        <end position="128"/>
    </location>
</feature>
<accession>A0AA39QI16</accession>
<dbReference type="Proteomes" id="UP001175228">
    <property type="component" value="Unassembled WGS sequence"/>
</dbReference>